<dbReference type="InterPro" id="IPR000571">
    <property type="entry name" value="Znf_CCCH"/>
</dbReference>
<evidence type="ECO:0000313" key="15">
    <source>
        <dbReference type="RefSeq" id="XP_033814079.1"/>
    </source>
</evidence>
<keyword evidence="9" id="KW-0862">Zinc</keyword>
<accession>A0A6P8S7H5</accession>
<evidence type="ECO:0000256" key="7">
    <source>
        <dbReference type="ARBA" id="ARBA00023242"/>
    </source>
</evidence>
<evidence type="ECO:0000256" key="10">
    <source>
        <dbReference type="SAM" id="MobiDB-lite"/>
    </source>
</evidence>
<feature type="region of interest" description="Disordered" evidence="10">
    <location>
        <begin position="105"/>
        <end position="143"/>
    </location>
</feature>
<dbReference type="Pfam" id="PF23466">
    <property type="entry name" value="WWE_4"/>
    <property type="match status" value="1"/>
</dbReference>
<evidence type="ECO:0000313" key="14">
    <source>
        <dbReference type="Proteomes" id="UP000515159"/>
    </source>
</evidence>
<dbReference type="PROSITE" id="PS50918">
    <property type="entry name" value="WWE"/>
    <property type="match status" value="1"/>
</dbReference>
<dbReference type="Gene3D" id="3.30.720.50">
    <property type="match status" value="1"/>
</dbReference>
<dbReference type="AlphaFoldDB" id="A0A6P8S7H5"/>
<dbReference type="Gene3D" id="3.90.228.10">
    <property type="match status" value="1"/>
</dbReference>
<feature type="zinc finger region" description="C3H1-type" evidence="9">
    <location>
        <begin position="193"/>
        <end position="220"/>
    </location>
</feature>
<evidence type="ECO:0000256" key="3">
    <source>
        <dbReference type="ARBA" id="ARBA00022676"/>
    </source>
</evidence>
<dbReference type="SMART" id="SM00678">
    <property type="entry name" value="WWE"/>
    <property type="match status" value="1"/>
</dbReference>
<name>A0A6P8S7H5_GEOSA</name>
<dbReference type="FunFam" id="3.30.720.50:FF:000008">
    <property type="entry name" value="TCDD-inducible poly [ADP-ribose] polymerase"/>
    <property type="match status" value="1"/>
</dbReference>
<dbReference type="PROSITE" id="PS50103">
    <property type="entry name" value="ZF_C3H1"/>
    <property type="match status" value="1"/>
</dbReference>
<dbReference type="CTD" id="25976"/>
<dbReference type="PANTHER" id="PTHR45740:SF7">
    <property type="entry name" value="PROTEIN MONO-ADP-RIBOSYLTRANSFERASE TIPARP"/>
    <property type="match status" value="1"/>
</dbReference>
<reference evidence="15" key="1">
    <citation type="submission" date="2025-08" db="UniProtKB">
        <authorList>
            <consortium name="RefSeq"/>
        </authorList>
    </citation>
    <scope>IDENTIFICATION</scope>
</reference>
<feature type="compositionally biased region" description="Basic and acidic residues" evidence="10">
    <location>
        <begin position="32"/>
        <end position="41"/>
    </location>
</feature>
<dbReference type="InParanoid" id="A0A6P8S7H5"/>
<dbReference type="PROSITE" id="PS51059">
    <property type="entry name" value="PARP_CATALYTIC"/>
    <property type="match status" value="1"/>
</dbReference>
<keyword evidence="6" id="KW-0520">NAD</keyword>
<keyword evidence="9" id="KW-0479">Metal-binding</keyword>
<evidence type="ECO:0000256" key="9">
    <source>
        <dbReference type="PROSITE-ProRule" id="PRU00723"/>
    </source>
</evidence>
<keyword evidence="5" id="KW-0013">ADP-ribosylation</keyword>
<comment type="subcellular location">
    <subcellularLocation>
        <location evidence="1">Nucleus</location>
    </subcellularLocation>
</comment>
<dbReference type="OrthoDB" id="6133115at2759"/>
<keyword evidence="3" id="KW-0328">Glycosyltransferase</keyword>
<dbReference type="SUPFAM" id="SSF56399">
    <property type="entry name" value="ADP-ribosylation"/>
    <property type="match status" value="1"/>
</dbReference>
<proteinExistence type="inferred from homology"/>
<dbReference type="InterPro" id="IPR018123">
    <property type="entry name" value="WWE-dom_subgr"/>
</dbReference>
<dbReference type="GO" id="GO:0003950">
    <property type="term" value="F:NAD+ poly-ADP-ribosyltransferase activity"/>
    <property type="evidence" value="ECO:0007669"/>
    <property type="project" value="InterPro"/>
</dbReference>
<dbReference type="CDD" id="cd01439">
    <property type="entry name" value="TCCD_inducible_PARP_like"/>
    <property type="match status" value="1"/>
</dbReference>
<feature type="domain" description="WWE" evidence="12">
    <location>
        <begin position="289"/>
        <end position="369"/>
    </location>
</feature>
<organism evidence="14 15">
    <name type="scientific">Geotrypetes seraphini</name>
    <name type="common">Gaboon caecilian</name>
    <name type="synonym">Caecilia seraphini</name>
    <dbReference type="NCBI Taxonomy" id="260995"/>
    <lineage>
        <taxon>Eukaryota</taxon>
        <taxon>Metazoa</taxon>
        <taxon>Chordata</taxon>
        <taxon>Craniata</taxon>
        <taxon>Vertebrata</taxon>
        <taxon>Euteleostomi</taxon>
        <taxon>Amphibia</taxon>
        <taxon>Gymnophiona</taxon>
        <taxon>Geotrypetes</taxon>
    </lineage>
</organism>
<keyword evidence="9" id="KW-0863">Zinc-finger</keyword>
<comment type="similarity">
    <text evidence="8">Belongs to the ARTD/PARP family.</text>
</comment>
<dbReference type="InterPro" id="IPR004170">
    <property type="entry name" value="WWE_dom"/>
</dbReference>
<feature type="domain" description="PARP catalytic" evidence="13">
    <location>
        <begin position="408"/>
        <end position="616"/>
    </location>
</feature>
<dbReference type="KEGG" id="gsh:117366617"/>
<evidence type="ECO:0000256" key="6">
    <source>
        <dbReference type="ARBA" id="ARBA00023027"/>
    </source>
</evidence>
<protein>
    <submittedName>
        <fullName evidence="15">Protein mono-ADP-ribosyltransferase TIPARP</fullName>
    </submittedName>
</protein>
<feature type="region of interest" description="Disordered" evidence="10">
    <location>
        <begin position="32"/>
        <end position="57"/>
    </location>
</feature>
<evidence type="ECO:0000256" key="1">
    <source>
        <dbReference type="ARBA" id="ARBA00004123"/>
    </source>
</evidence>
<dbReference type="GeneID" id="117366617"/>
<dbReference type="PANTHER" id="PTHR45740">
    <property type="entry name" value="POLY [ADP-RIBOSE] POLYMERASE"/>
    <property type="match status" value="1"/>
</dbReference>
<dbReference type="UniPathway" id="UPA00143"/>
<evidence type="ECO:0000256" key="2">
    <source>
        <dbReference type="ARBA" id="ARBA00004906"/>
    </source>
</evidence>
<keyword evidence="7" id="KW-0539">Nucleus</keyword>
<keyword evidence="4" id="KW-0808">Transferase</keyword>
<keyword evidence="14" id="KW-1185">Reference proteome</keyword>
<evidence type="ECO:0000259" key="11">
    <source>
        <dbReference type="PROSITE" id="PS50103"/>
    </source>
</evidence>
<dbReference type="GO" id="GO:0008270">
    <property type="term" value="F:zinc ion binding"/>
    <property type="evidence" value="ECO:0007669"/>
    <property type="project" value="UniProtKB-KW"/>
</dbReference>
<dbReference type="InterPro" id="IPR012317">
    <property type="entry name" value="Poly(ADP-ribose)pol_cat_dom"/>
</dbReference>
<dbReference type="InterPro" id="IPR051712">
    <property type="entry name" value="ARTD-AVP"/>
</dbReference>
<gene>
    <name evidence="15" type="primary">TIPARP</name>
</gene>
<evidence type="ECO:0000256" key="5">
    <source>
        <dbReference type="ARBA" id="ARBA00022765"/>
    </source>
</evidence>
<evidence type="ECO:0000256" key="8">
    <source>
        <dbReference type="ARBA" id="ARBA00024347"/>
    </source>
</evidence>
<evidence type="ECO:0000256" key="4">
    <source>
        <dbReference type="ARBA" id="ARBA00022679"/>
    </source>
</evidence>
<comment type="pathway">
    <text evidence="2">Protein modification; protein ubiquitination.</text>
</comment>
<dbReference type="RefSeq" id="XP_033814079.1">
    <property type="nucleotide sequence ID" value="XM_033958188.1"/>
</dbReference>
<evidence type="ECO:0000259" key="12">
    <source>
        <dbReference type="PROSITE" id="PS50918"/>
    </source>
</evidence>
<evidence type="ECO:0000259" key="13">
    <source>
        <dbReference type="PROSITE" id="PS51059"/>
    </source>
</evidence>
<dbReference type="SUPFAM" id="SSF117839">
    <property type="entry name" value="WWE domain"/>
    <property type="match status" value="1"/>
</dbReference>
<sequence>MAEAFFSTVERSLQLMEAQCPGVTCPGASDDHFAPPRRPGDKIPPVKPTFKKKPAPKRLDPETLRALGPIFSSLLGAGVFLPRAPSSNPAPLCEAAAQTPAAKSLAALPDPSPPERGGLEAGDPTFRPESSEDNAARSAAGSLRDAPDFFPSCDWPSRALDSDAAMFRDQSDEASLLLVFDLLNQLQYHVRQGDGVDVCVDFLRGACGDGGDCPRHHTVLPYHWQVRRRASGTWQSVADESQEHLERLYCNPDSDRIRLKYQGREFLVDLNFMSIYESAEFDQIRRLSTVSCTSSNSNYHTVWKYFCRDHFGWREYSEPVVRLIEEANCRGVKEVRFVTWHNQYILNIKDGFQQNACFRREIKKRPLFRSLVMLAPHLQTLGGFPASAVEAASSQVSSPTATTSLGFYPETWIPMDPSQEFIQVPVPKDDKSYRTVYNLFHKSVPETKFRILKILRVQNLFLWEKYKRKKEFMSKKMMGLDKIMNERHLFHGTSQDVVDGICKHNFDPRVCGKHATMYGQGSYFARKASYSHNFSKQSSKGVHYMFLAKVLTGRYTVGNHTMRRPPPLNPGIMTSDLYDSCVDNYFEPQIFVIFNDDQSYPYFVVQYEEVSNTVPI</sequence>
<dbReference type="Pfam" id="PF02825">
    <property type="entry name" value="WWE"/>
    <property type="match status" value="1"/>
</dbReference>
<dbReference type="Pfam" id="PF00644">
    <property type="entry name" value="PARP"/>
    <property type="match status" value="1"/>
</dbReference>
<dbReference type="FunFam" id="3.90.228.10:FF:000003">
    <property type="entry name" value="TCDD-inducible poly [ADP-ribose] polymerase"/>
    <property type="match status" value="1"/>
</dbReference>
<feature type="domain" description="C3H1-type" evidence="11">
    <location>
        <begin position="193"/>
        <end position="220"/>
    </location>
</feature>
<dbReference type="Proteomes" id="UP000515159">
    <property type="component" value="Chromosome 9"/>
</dbReference>
<dbReference type="GO" id="GO:1990404">
    <property type="term" value="F:NAD+-protein mono-ADP-ribosyltransferase activity"/>
    <property type="evidence" value="ECO:0007669"/>
    <property type="project" value="TreeGrafter"/>
</dbReference>
<dbReference type="FunCoup" id="A0A6P8S7H5">
    <property type="interactions" value="1357"/>
</dbReference>
<dbReference type="GO" id="GO:0005634">
    <property type="term" value="C:nucleus"/>
    <property type="evidence" value="ECO:0007669"/>
    <property type="project" value="UniProtKB-SubCell"/>
</dbReference>
<dbReference type="InterPro" id="IPR037197">
    <property type="entry name" value="WWE_dom_sf"/>
</dbReference>
<dbReference type="GO" id="GO:0016567">
    <property type="term" value="P:protein ubiquitination"/>
    <property type="evidence" value="ECO:0007669"/>
    <property type="project" value="UniProtKB-UniPathway"/>
</dbReference>